<dbReference type="RefSeq" id="WP_148565751.1">
    <property type="nucleotide sequence ID" value="NZ_RXYA01000002.1"/>
</dbReference>
<evidence type="ECO:0000259" key="3">
    <source>
        <dbReference type="Pfam" id="PF12161"/>
    </source>
</evidence>
<evidence type="ECO:0000256" key="2">
    <source>
        <dbReference type="ARBA" id="ARBA00022747"/>
    </source>
</evidence>
<reference evidence="4" key="2">
    <citation type="submission" date="2020-10" db="EMBL/GenBank/DDBJ databases">
        <title>Comparative genomics of the Acetobacterium genus.</title>
        <authorList>
            <person name="Marshall C."/>
            <person name="May H."/>
            <person name="Norman S."/>
        </authorList>
    </citation>
    <scope>NUCLEOTIDE SEQUENCE</scope>
    <source>
        <strain evidence="4">DER-2019</strain>
    </source>
</reference>
<dbReference type="SUPFAM" id="SSF53335">
    <property type="entry name" value="S-adenosyl-L-methionine-dependent methyltransferases"/>
    <property type="match status" value="1"/>
</dbReference>
<keyword evidence="2" id="KW-0680">Restriction system</keyword>
<evidence type="ECO:0000256" key="1">
    <source>
        <dbReference type="ARBA" id="ARBA00006594"/>
    </source>
</evidence>
<evidence type="ECO:0000313" key="4">
    <source>
        <dbReference type="EMBL" id="MBC3887364.1"/>
    </source>
</evidence>
<evidence type="ECO:0000313" key="5">
    <source>
        <dbReference type="Proteomes" id="UP000616595"/>
    </source>
</evidence>
<dbReference type="AlphaFoldDB" id="A0A923HVI7"/>
<dbReference type="InterPro" id="IPR029063">
    <property type="entry name" value="SAM-dependent_MTases_sf"/>
</dbReference>
<dbReference type="GO" id="GO:0009307">
    <property type="term" value="P:DNA restriction-modification system"/>
    <property type="evidence" value="ECO:0007669"/>
    <property type="project" value="UniProtKB-KW"/>
</dbReference>
<feature type="domain" description="N6 adenine-specific DNA methyltransferase N-terminal" evidence="3">
    <location>
        <begin position="7"/>
        <end position="113"/>
    </location>
</feature>
<proteinExistence type="inferred from homology"/>
<dbReference type="EMBL" id="WJBD01000003">
    <property type="protein sequence ID" value="MBC3887364.1"/>
    <property type="molecule type" value="Genomic_DNA"/>
</dbReference>
<dbReference type="InterPro" id="IPR022749">
    <property type="entry name" value="D12N6_MeTrfase_N"/>
</dbReference>
<sequence>MITGQVRNKVDKIWTDIWSGGISNPLTIIEQLTYLMFIQSLDEKELENESFENLTGETMPKILPQTAAGQNLRWSQFKEKDPREIFETISQQVFPFIKTMNGESQTAFSRYMDDAIVLQLVRTVE</sequence>
<dbReference type="InterPro" id="IPR038333">
    <property type="entry name" value="T1MK-like_N_sf"/>
</dbReference>
<protein>
    <recommendedName>
        <fullName evidence="3">N6 adenine-specific DNA methyltransferase N-terminal domain-containing protein</fullName>
    </recommendedName>
</protein>
<dbReference type="OrthoDB" id="9814572at2"/>
<gene>
    <name evidence="4" type="ORF">GH810_03455</name>
</gene>
<name>A0A923HVI7_9FIRM</name>
<accession>A0A923HVI7</accession>
<dbReference type="Gene3D" id="1.20.1260.30">
    <property type="match status" value="1"/>
</dbReference>
<comment type="caution">
    <text evidence="4">The sequence shown here is derived from an EMBL/GenBank/DDBJ whole genome shotgun (WGS) entry which is preliminary data.</text>
</comment>
<reference evidence="4" key="1">
    <citation type="submission" date="2019-10" db="EMBL/GenBank/DDBJ databases">
        <authorList>
            <person name="Ross D.E."/>
            <person name="Gulliver D."/>
        </authorList>
    </citation>
    <scope>NUCLEOTIDE SEQUENCE</scope>
    <source>
        <strain evidence="4">DER-2019</strain>
    </source>
</reference>
<dbReference type="Proteomes" id="UP000616595">
    <property type="component" value="Unassembled WGS sequence"/>
</dbReference>
<dbReference type="Pfam" id="PF12161">
    <property type="entry name" value="HsdM_N"/>
    <property type="match status" value="1"/>
</dbReference>
<organism evidence="4 5">
    <name type="scientific">Acetobacterium paludosum</name>
    <dbReference type="NCBI Taxonomy" id="52693"/>
    <lineage>
        <taxon>Bacteria</taxon>
        <taxon>Bacillati</taxon>
        <taxon>Bacillota</taxon>
        <taxon>Clostridia</taxon>
        <taxon>Eubacteriales</taxon>
        <taxon>Eubacteriaceae</taxon>
        <taxon>Acetobacterium</taxon>
    </lineage>
</organism>
<comment type="similarity">
    <text evidence="1">Belongs to the N(4)/N(6)-methyltransferase family.</text>
</comment>
<keyword evidence="5" id="KW-1185">Reference proteome</keyword>